<gene>
    <name evidence="1" type="ORF">SAMN05428963_113112</name>
</gene>
<evidence type="ECO:0000313" key="2">
    <source>
        <dbReference type="Proteomes" id="UP000190135"/>
    </source>
</evidence>
<evidence type="ECO:0000313" key="1">
    <source>
        <dbReference type="EMBL" id="SKA31073.1"/>
    </source>
</evidence>
<organism evidence="1 2">
    <name type="scientific">Consotaella salsifontis</name>
    <dbReference type="NCBI Taxonomy" id="1365950"/>
    <lineage>
        <taxon>Bacteria</taxon>
        <taxon>Pseudomonadati</taxon>
        <taxon>Pseudomonadota</taxon>
        <taxon>Alphaproteobacteria</taxon>
        <taxon>Hyphomicrobiales</taxon>
        <taxon>Aurantimonadaceae</taxon>
        <taxon>Consotaella</taxon>
    </lineage>
</organism>
<dbReference type="Proteomes" id="UP000190135">
    <property type="component" value="Unassembled WGS sequence"/>
</dbReference>
<proteinExistence type="predicted"/>
<reference evidence="1 2" key="1">
    <citation type="submission" date="2017-02" db="EMBL/GenBank/DDBJ databases">
        <authorList>
            <person name="Peterson S.W."/>
        </authorList>
    </citation>
    <scope>NUCLEOTIDE SEQUENCE [LARGE SCALE GENOMIC DNA]</scope>
    <source>
        <strain evidence="1 2">USBA 369</strain>
    </source>
</reference>
<accession>A0A1T4SSC6</accession>
<keyword evidence="2" id="KW-1185">Reference proteome</keyword>
<name>A0A1T4SSC6_9HYPH</name>
<dbReference type="RefSeq" id="WP_165690887.1">
    <property type="nucleotide sequence ID" value="NZ_FUXL01000013.1"/>
</dbReference>
<protein>
    <submittedName>
        <fullName evidence="1">Uncharacterized protein</fullName>
    </submittedName>
</protein>
<sequence length="56" mass="6137">MEVGTVVMFKAGPKSTFETKATIVGKAKTPRGEFLVTKDDEGVERKVREARVRLAA</sequence>
<dbReference type="EMBL" id="FUXL01000013">
    <property type="protein sequence ID" value="SKA31073.1"/>
    <property type="molecule type" value="Genomic_DNA"/>
</dbReference>
<dbReference type="AlphaFoldDB" id="A0A1T4SSC6"/>